<proteinExistence type="predicted"/>
<protein>
    <recommendedName>
        <fullName evidence="2">DUF7344 domain-containing protein</fullName>
    </recommendedName>
</protein>
<dbReference type="AlphaFoldDB" id="A0ABD6D0N8"/>
<evidence type="ECO:0000313" key="4">
    <source>
        <dbReference type="Proteomes" id="UP001597075"/>
    </source>
</evidence>
<name>A0ABD6D0N8_9EURY</name>
<organism evidence="3 4">
    <name type="scientific">Haloplanus ruber</name>
    <dbReference type="NCBI Taxonomy" id="869892"/>
    <lineage>
        <taxon>Archaea</taxon>
        <taxon>Methanobacteriati</taxon>
        <taxon>Methanobacteriota</taxon>
        <taxon>Stenosarchaea group</taxon>
        <taxon>Halobacteria</taxon>
        <taxon>Halobacteriales</taxon>
        <taxon>Haloferacaceae</taxon>
        <taxon>Haloplanus</taxon>
    </lineage>
</organism>
<dbReference type="InterPro" id="IPR055927">
    <property type="entry name" value="DUF7504"/>
</dbReference>
<evidence type="ECO:0000313" key="3">
    <source>
        <dbReference type="EMBL" id="MFD1635047.1"/>
    </source>
</evidence>
<dbReference type="Proteomes" id="UP001597075">
    <property type="component" value="Unassembled WGS sequence"/>
</dbReference>
<dbReference type="EMBL" id="JBHUDL010000010">
    <property type="protein sequence ID" value="MFD1635047.1"/>
    <property type="molecule type" value="Genomic_DNA"/>
</dbReference>
<gene>
    <name evidence="3" type="ORF">ACFSBJ_15050</name>
</gene>
<dbReference type="Pfam" id="PF24035">
    <property type="entry name" value="DUF7344"/>
    <property type="match status" value="1"/>
</dbReference>
<dbReference type="InterPro" id="IPR055768">
    <property type="entry name" value="DUF7344"/>
</dbReference>
<sequence length="347" mass="37006">MGGSPTPADVALGEPSSVLLLAPSGSDFDEGACVDLMTADDVSGGNVLSVTLTQPPAERMTVWNRQTSEQSPARAIIVDASADHGETESATDPEDDLSSTFAVDVLRSNAEPVDIGMALARHLGAWESTPEQTRICLHSLTTLLDSFDRDAVVSLISALNDLCDATGATAHHHLDPTAHDDGVVATVRPLYDAVIEHVPEDGWTVTQAPDDAERPSFRRSTAPPGGTAGTDPSCPETIPMPYSFDQTLDLISVPRRRTLLYHLKDLGVGTVPIDELVDAVVTRERAIPARESPDSPESVRVSLVHAHLPKLADLGILELDAESAAIQYHGNPALESFLRYMETLELG</sequence>
<dbReference type="Pfam" id="PF24336">
    <property type="entry name" value="DUF7504"/>
    <property type="match status" value="1"/>
</dbReference>
<keyword evidence="4" id="KW-1185">Reference proteome</keyword>
<feature type="region of interest" description="Disordered" evidence="1">
    <location>
        <begin position="205"/>
        <end position="237"/>
    </location>
</feature>
<dbReference type="RefSeq" id="WP_256405274.1">
    <property type="nucleotide sequence ID" value="NZ_CP187151.1"/>
</dbReference>
<evidence type="ECO:0000259" key="2">
    <source>
        <dbReference type="Pfam" id="PF24035"/>
    </source>
</evidence>
<comment type="caution">
    <text evidence="3">The sequence shown here is derived from an EMBL/GenBank/DDBJ whole genome shotgun (WGS) entry which is preliminary data.</text>
</comment>
<feature type="domain" description="DUF7344" evidence="2">
    <location>
        <begin position="249"/>
        <end position="326"/>
    </location>
</feature>
<reference evidence="3 4" key="1">
    <citation type="journal article" date="2019" name="Int. J. Syst. Evol. Microbiol.">
        <title>The Global Catalogue of Microorganisms (GCM) 10K type strain sequencing project: providing services to taxonomists for standard genome sequencing and annotation.</title>
        <authorList>
            <consortium name="The Broad Institute Genomics Platform"/>
            <consortium name="The Broad Institute Genome Sequencing Center for Infectious Disease"/>
            <person name="Wu L."/>
            <person name="Ma J."/>
        </authorList>
    </citation>
    <scope>NUCLEOTIDE SEQUENCE [LARGE SCALE GENOMIC DNA]</scope>
    <source>
        <strain evidence="3 4">CGMCC 1.10594</strain>
    </source>
</reference>
<evidence type="ECO:0000256" key="1">
    <source>
        <dbReference type="SAM" id="MobiDB-lite"/>
    </source>
</evidence>
<accession>A0ABD6D0N8</accession>